<dbReference type="HAMAP" id="MF_01054">
    <property type="entry name" value="UPF0237"/>
    <property type="match status" value="1"/>
</dbReference>
<proteinExistence type="inferred from homology"/>
<evidence type="ECO:0000256" key="1">
    <source>
        <dbReference type="HAMAP-Rule" id="MF_01054"/>
    </source>
</evidence>
<evidence type="ECO:0000313" key="4">
    <source>
        <dbReference type="Proteomes" id="UP000255517"/>
    </source>
</evidence>
<sequence length="89" mass="10150">MKAVITIIGKDKPGIVHESTGLLVKYNINIIDITQTILEDFFTMIMIVDISNLGDKFENLINDYDILSKNLSVKIKVMHEDIFNAMHKI</sequence>
<dbReference type="PANTHER" id="PTHR34875">
    <property type="entry name" value="UPF0237 PROTEIN MJ1558"/>
    <property type="match status" value="1"/>
</dbReference>
<accession>A0A379C6Q7</accession>
<organism evidence="3 4">
    <name type="scientific">Peptoniphilus lacrimalis</name>
    <dbReference type="NCBI Taxonomy" id="33031"/>
    <lineage>
        <taxon>Bacteria</taxon>
        <taxon>Bacillati</taxon>
        <taxon>Bacillota</taxon>
        <taxon>Tissierellia</taxon>
        <taxon>Tissierellales</taxon>
        <taxon>Peptoniphilaceae</taxon>
        <taxon>Peptoniphilus</taxon>
    </lineage>
</organism>
<feature type="domain" description="ACT" evidence="2">
    <location>
        <begin position="4"/>
        <end position="80"/>
    </location>
</feature>
<dbReference type="CDD" id="cd04872">
    <property type="entry name" value="ACT_1ZPV"/>
    <property type="match status" value="1"/>
</dbReference>
<protein>
    <recommendedName>
        <fullName evidence="1">UPF0237 protein NCTC13149_01812</fullName>
    </recommendedName>
</protein>
<dbReference type="InterPro" id="IPR002912">
    <property type="entry name" value="ACT_dom"/>
</dbReference>
<evidence type="ECO:0000313" key="3">
    <source>
        <dbReference type="EMBL" id="SUB57950.1"/>
    </source>
</evidence>
<dbReference type="RefSeq" id="WP_019034143.1">
    <property type="nucleotide sequence ID" value="NZ_CAMUOS010000005.1"/>
</dbReference>
<gene>
    <name evidence="3" type="ORF">NCTC13149_01812</name>
</gene>
<name>A0A379C6Q7_9FIRM</name>
<dbReference type="NCBIfam" id="NF001220">
    <property type="entry name" value="PRK00194.1"/>
    <property type="match status" value="1"/>
</dbReference>
<dbReference type="STRING" id="1122949.GCA_000378725_00054"/>
<dbReference type="SUPFAM" id="SSF55021">
    <property type="entry name" value="ACT-like"/>
    <property type="match status" value="1"/>
</dbReference>
<dbReference type="InterPro" id="IPR050990">
    <property type="entry name" value="UPF0237/GcvR_regulator"/>
</dbReference>
<dbReference type="EMBL" id="UGSZ01000001">
    <property type="protein sequence ID" value="SUB57950.1"/>
    <property type="molecule type" value="Genomic_DNA"/>
</dbReference>
<dbReference type="PROSITE" id="PS51671">
    <property type="entry name" value="ACT"/>
    <property type="match status" value="1"/>
</dbReference>
<dbReference type="Proteomes" id="UP000255517">
    <property type="component" value="Unassembled WGS sequence"/>
</dbReference>
<dbReference type="Gene3D" id="3.30.70.260">
    <property type="match status" value="1"/>
</dbReference>
<reference evidence="3 4" key="1">
    <citation type="submission" date="2018-06" db="EMBL/GenBank/DDBJ databases">
        <authorList>
            <consortium name="Pathogen Informatics"/>
            <person name="Doyle S."/>
        </authorList>
    </citation>
    <scope>NUCLEOTIDE SEQUENCE [LARGE SCALE GENOMIC DNA]</scope>
    <source>
        <strain evidence="3 4">NCTC13149</strain>
    </source>
</reference>
<dbReference type="Pfam" id="PF13740">
    <property type="entry name" value="ACT_6"/>
    <property type="match status" value="1"/>
</dbReference>
<dbReference type="InterPro" id="IPR045865">
    <property type="entry name" value="ACT-like_dom_sf"/>
</dbReference>
<evidence type="ECO:0000259" key="2">
    <source>
        <dbReference type="PROSITE" id="PS51671"/>
    </source>
</evidence>
<dbReference type="OrthoDB" id="9803078at2"/>
<dbReference type="PANTHER" id="PTHR34875:SF6">
    <property type="entry name" value="UPF0237 PROTEIN MJ1558"/>
    <property type="match status" value="1"/>
</dbReference>
<comment type="similarity">
    <text evidence="1">Belongs to the UPF0237 family.</text>
</comment>
<dbReference type="InterPro" id="IPR022986">
    <property type="entry name" value="UPF0237_ACT"/>
</dbReference>
<dbReference type="AlphaFoldDB" id="A0A379C6Q7"/>